<organism evidence="13 14">
    <name type="scientific">Paracidovorax wautersii</name>
    <dbReference type="NCBI Taxonomy" id="1177982"/>
    <lineage>
        <taxon>Bacteria</taxon>
        <taxon>Pseudomonadati</taxon>
        <taxon>Pseudomonadota</taxon>
        <taxon>Betaproteobacteria</taxon>
        <taxon>Burkholderiales</taxon>
        <taxon>Comamonadaceae</taxon>
        <taxon>Paracidovorax</taxon>
    </lineage>
</organism>
<dbReference type="Pfam" id="PF00672">
    <property type="entry name" value="HAMP"/>
    <property type="match status" value="1"/>
</dbReference>
<dbReference type="PRINTS" id="PR00344">
    <property type="entry name" value="BCTRLSENSOR"/>
</dbReference>
<dbReference type="SUPFAM" id="SSF158472">
    <property type="entry name" value="HAMP domain-like"/>
    <property type="match status" value="1"/>
</dbReference>
<dbReference type="InterPro" id="IPR036890">
    <property type="entry name" value="HATPase_C_sf"/>
</dbReference>
<evidence type="ECO:0000256" key="9">
    <source>
        <dbReference type="ARBA" id="ARBA00022840"/>
    </source>
</evidence>
<sequence>MGRLFWKLLLALFSSMALSVVGALAYIALVNAPPPVLPEGALAIGPVPMVPLVSGTLAILMVGLILAWYISRPIRRLRWALRRIADGHLDTRVAPLMTGWRDEIADLGQDFDRMAEQLQKALGSRRVLLHDVSHELRSPLARMQAAIGLLHQDPASAQEMLLRIEVESARLDALIEELLMLRRLNAGASMVRRDRVDLIELLQAIAEDADFEARASGRKVTLQAPQAFVAQVQGELICRAFENVIRNAVKYSPLGGAVEVRAFVDEQQTLRLSVADRGPGVPAELLAQIFEPFFRVGGANSVGGTGLGLAIAQRAMAAHGGHMAAHNRQGGGLEIVMHLPPHATEP</sequence>
<dbReference type="SUPFAM" id="SSF47384">
    <property type="entry name" value="Homodimeric domain of signal transducing histidine kinase"/>
    <property type="match status" value="1"/>
</dbReference>
<keyword evidence="10" id="KW-1133">Transmembrane helix</keyword>
<dbReference type="AlphaFoldDB" id="A0A7V8FN19"/>
<keyword evidence="10" id="KW-0812">Transmembrane</keyword>
<dbReference type="PANTHER" id="PTHR44936">
    <property type="entry name" value="SENSOR PROTEIN CREC"/>
    <property type="match status" value="1"/>
</dbReference>
<dbReference type="SMART" id="SM00388">
    <property type="entry name" value="HisKA"/>
    <property type="match status" value="1"/>
</dbReference>
<comment type="catalytic activity">
    <reaction evidence="1">
        <text>ATP + protein L-histidine = ADP + protein N-phospho-L-histidine.</text>
        <dbReference type="EC" id="2.7.13.3"/>
    </reaction>
</comment>
<evidence type="ECO:0000259" key="11">
    <source>
        <dbReference type="PROSITE" id="PS50109"/>
    </source>
</evidence>
<dbReference type="CDD" id="cd06225">
    <property type="entry name" value="HAMP"/>
    <property type="match status" value="1"/>
</dbReference>
<keyword evidence="6" id="KW-0808">Transferase</keyword>
<reference evidence="14" key="1">
    <citation type="journal article" date="2020" name="MBio">
        <title>Horizontal gene transfer to a defensive symbiont with a reduced genome amongst a multipartite beetle microbiome.</title>
        <authorList>
            <person name="Waterworth S.C."/>
            <person name="Florez L.V."/>
            <person name="Rees E.R."/>
            <person name="Hertweck C."/>
            <person name="Kaltenpoth M."/>
            <person name="Kwan J.C."/>
        </authorList>
    </citation>
    <scope>NUCLEOTIDE SEQUENCE [LARGE SCALE GENOMIC DNA]</scope>
</reference>
<evidence type="ECO:0000256" key="8">
    <source>
        <dbReference type="ARBA" id="ARBA00022777"/>
    </source>
</evidence>
<feature type="domain" description="HAMP" evidence="12">
    <location>
        <begin position="68"/>
        <end position="123"/>
    </location>
</feature>
<keyword evidence="7" id="KW-0547">Nucleotide-binding</keyword>
<evidence type="ECO:0000256" key="1">
    <source>
        <dbReference type="ARBA" id="ARBA00000085"/>
    </source>
</evidence>
<evidence type="ECO:0000313" key="13">
    <source>
        <dbReference type="EMBL" id="KAF1020571.1"/>
    </source>
</evidence>
<evidence type="ECO:0000256" key="4">
    <source>
        <dbReference type="ARBA" id="ARBA00022475"/>
    </source>
</evidence>
<dbReference type="CDD" id="cd00075">
    <property type="entry name" value="HATPase"/>
    <property type="match status" value="1"/>
</dbReference>
<dbReference type="InterPro" id="IPR036097">
    <property type="entry name" value="HisK_dim/P_sf"/>
</dbReference>
<dbReference type="Gene3D" id="1.10.287.130">
    <property type="match status" value="1"/>
</dbReference>
<dbReference type="Pfam" id="PF00512">
    <property type="entry name" value="HisKA"/>
    <property type="match status" value="1"/>
</dbReference>
<keyword evidence="9" id="KW-0067">ATP-binding</keyword>
<feature type="transmembrane region" description="Helical" evidence="10">
    <location>
        <begin position="49"/>
        <end position="70"/>
    </location>
</feature>
<feature type="domain" description="Histidine kinase" evidence="11">
    <location>
        <begin position="131"/>
        <end position="343"/>
    </location>
</feature>
<dbReference type="Proteomes" id="UP000461670">
    <property type="component" value="Unassembled WGS sequence"/>
</dbReference>
<evidence type="ECO:0000256" key="7">
    <source>
        <dbReference type="ARBA" id="ARBA00022741"/>
    </source>
</evidence>
<dbReference type="InterPro" id="IPR005467">
    <property type="entry name" value="His_kinase_dom"/>
</dbReference>
<keyword evidence="5" id="KW-0597">Phosphoprotein</keyword>
<dbReference type="InterPro" id="IPR003594">
    <property type="entry name" value="HATPase_dom"/>
</dbReference>
<dbReference type="EMBL" id="WNDQ01000033">
    <property type="protein sequence ID" value="KAF1020571.1"/>
    <property type="molecule type" value="Genomic_DNA"/>
</dbReference>
<dbReference type="InterPro" id="IPR004358">
    <property type="entry name" value="Sig_transdc_His_kin-like_C"/>
</dbReference>
<dbReference type="InterPro" id="IPR003660">
    <property type="entry name" value="HAMP_dom"/>
</dbReference>
<dbReference type="EC" id="2.7.13.3" evidence="3"/>
<evidence type="ECO:0000256" key="6">
    <source>
        <dbReference type="ARBA" id="ARBA00022679"/>
    </source>
</evidence>
<dbReference type="GO" id="GO:0000155">
    <property type="term" value="F:phosphorelay sensor kinase activity"/>
    <property type="evidence" value="ECO:0007669"/>
    <property type="project" value="InterPro"/>
</dbReference>
<accession>A0A7V8FN19</accession>
<evidence type="ECO:0000259" key="12">
    <source>
        <dbReference type="PROSITE" id="PS50885"/>
    </source>
</evidence>
<evidence type="ECO:0000256" key="2">
    <source>
        <dbReference type="ARBA" id="ARBA00004651"/>
    </source>
</evidence>
<keyword evidence="4" id="KW-1003">Cell membrane</keyword>
<dbReference type="Pfam" id="PF02518">
    <property type="entry name" value="HATPase_c"/>
    <property type="match status" value="1"/>
</dbReference>
<dbReference type="Gene3D" id="6.10.340.10">
    <property type="match status" value="1"/>
</dbReference>
<evidence type="ECO:0000313" key="14">
    <source>
        <dbReference type="Proteomes" id="UP000461670"/>
    </source>
</evidence>
<keyword evidence="10" id="KW-0472">Membrane</keyword>
<dbReference type="SUPFAM" id="SSF55874">
    <property type="entry name" value="ATPase domain of HSP90 chaperone/DNA topoisomerase II/histidine kinase"/>
    <property type="match status" value="1"/>
</dbReference>
<proteinExistence type="predicted"/>
<dbReference type="PROSITE" id="PS50885">
    <property type="entry name" value="HAMP"/>
    <property type="match status" value="1"/>
</dbReference>
<dbReference type="PROSITE" id="PS50109">
    <property type="entry name" value="HIS_KIN"/>
    <property type="match status" value="1"/>
</dbReference>
<gene>
    <name evidence="13" type="primary">cpxA</name>
    <name evidence="13" type="ORF">GAK30_02394</name>
</gene>
<dbReference type="Gene3D" id="3.30.565.10">
    <property type="entry name" value="Histidine kinase-like ATPase, C-terminal domain"/>
    <property type="match status" value="1"/>
</dbReference>
<dbReference type="InterPro" id="IPR003661">
    <property type="entry name" value="HisK_dim/P_dom"/>
</dbReference>
<dbReference type="SMART" id="SM00304">
    <property type="entry name" value="HAMP"/>
    <property type="match status" value="1"/>
</dbReference>
<evidence type="ECO:0000256" key="5">
    <source>
        <dbReference type="ARBA" id="ARBA00022553"/>
    </source>
</evidence>
<dbReference type="SMART" id="SM00387">
    <property type="entry name" value="HATPase_c"/>
    <property type="match status" value="1"/>
</dbReference>
<evidence type="ECO:0000256" key="10">
    <source>
        <dbReference type="SAM" id="Phobius"/>
    </source>
</evidence>
<protein>
    <recommendedName>
        <fullName evidence="3">histidine kinase</fullName>
        <ecNumber evidence="3">2.7.13.3</ecNumber>
    </recommendedName>
</protein>
<dbReference type="GO" id="GO:0005524">
    <property type="term" value="F:ATP binding"/>
    <property type="evidence" value="ECO:0007669"/>
    <property type="project" value="UniProtKB-KW"/>
</dbReference>
<name>A0A7V8FN19_9BURK</name>
<dbReference type="GO" id="GO:0005886">
    <property type="term" value="C:plasma membrane"/>
    <property type="evidence" value="ECO:0007669"/>
    <property type="project" value="UniProtKB-SubCell"/>
</dbReference>
<dbReference type="InterPro" id="IPR050980">
    <property type="entry name" value="2C_sensor_his_kinase"/>
</dbReference>
<comment type="caution">
    <text evidence="13">The sequence shown here is derived from an EMBL/GenBank/DDBJ whole genome shotgun (WGS) entry which is preliminary data.</text>
</comment>
<keyword evidence="8 13" id="KW-0418">Kinase</keyword>
<dbReference type="CDD" id="cd00082">
    <property type="entry name" value="HisKA"/>
    <property type="match status" value="1"/>
</dbReference>
<comment type="subcellular location">
    <subcellularLocation>
        <location evidence="2">Cell membrane</location>
        <topology evidence="2">Multi-pass membrane protein</topology>
    </subcellularLocation>
</comment>
<evidence type="ECO:0000256" key="3">
    <source>
        <dbReference type="ARBA" id="ARBA00012438"/>
    </source>
</evidence>
<dbReference type="PANTHER" id="PTHR44936:SF10">
    <property type="entry name" value="SENSOR PROTEIN RSTB"/>
    <property type="match status" value="1"/>
</dbReference>